<dbReference type="Gene3D" id="3.30.1680.10">
    <property type="entry name" value="ligand-binding face of the semaphorins, domain 2"/>
    <property type="match status" value="1"/>
</dbReference>
<dbReference type="AlphaFoldDB" id="A0A1X7V5N9"/>
<feature type="compositionally biased region" description="Basic and acidic residues" evidence="6">
    <location>
        <begin position="775"/>
        <end position="792"/>
    </location>
</feature>
<dbReference type="GO" id="GO:0030335">
    <property type="term" value="P:positive regulation of cell migration"/>
    <property type="evidence" value="ECO:0007669"/>
    <property type="project" value="TreeGrafter"/>
</dbReference>
<dbReference type="Pfam" id="PF01403">
    <property type="entry name" value="Sema"/>
    <property type="match status" value="1"/>
</dbReference>
<keyword evidence="8" id="KW-0732">Signal</keyword>
<dbReference type="GO" id="GO:0045499">
    <property type="term" value="F:chemorepellent activity"/>
    <property type="evidence" value="ECO:0007669"/>
    <property type="project" value="TreeGrafter"/>
</dbReference>
<organism evidence="10">
    <name type="scientific">Amphimedon queenslandica</name>
    <name type="common">Sponge</name>
    <dbReference type="NCBI Taxonomy" id="400682"/>
    <lineage>
        <taxon>Eukaryota</taxon>
        <taxon>Metazoa</taxon>
        <taxon>Porifera</taxon>
        <taxon>Demospongiae</taxon>
        <taxon>Heteroscleromorpha</taxon>
        <taxon>Haplosclerida</taxon>
        <taxon>Niphatidae</taxon>
        <taxon>Amphimedon</taxon>
    </lineage>
</organism>
<dbReference type="PANTHER" id="PTHR11036:SF127">
    <property type="entry name" value="SEMAPHORIN-1A"/>
    <property type="match status" value="1"/>
</dbReference>
<evidence type="ECO:0000313" key="10">
    <source>
        <dbReference type="EnsemblMetazoa" id="Aqu2.1.35291_001"/>
    </source>
</evidence>
<dbReference type="Gene3D" id="2.130.10.10">
    <property type="entry name" value="YVTN repeat-like/Quinoprotein amine dehydrogenase"/>
    <property type="match status" value="1"/>
</dbReference>
<keyword evidence="11" id="KW-1185">Reference proteome</keyword>
<keyword evidence="7" id="KW-1133">Transmembrane helix</keyword>
<dbReference type="GO" id="GO:0030215">
    <property type="term" value="F:semaphorin receptor binding"/>
    <property type="evidence" value="ECO:0007669"/>
    <property type="project" value="InterPro"/>
</dbReference>
<name>A0A1X7V5N9_AMPQE</name>
<feature type="region of interest" description="Disordered" evidence="6">
    <location>
        <begin position="680"/>
        <end position="720"/>
    </location>
</feature>
<feature type="transmembrane region" description="Helical" evidence="7">
    <location>
        <begin position="648"/>
        <end position="673"/>
    </location>
</feature>
<feature type="region of interest" description="Disordered" evidence="6">
    <location>
        <begin position="758"/>
        <end position="806"/>
    </location>
</feature>
<evidence type="ECO:0000256" key="7">
    <source>
        <dbReference type="SAM" id="Phobius"/>
    </source>
</evidence>
<evidence type="ECO:0000256" key="2">
    <source>
        <dbReference type="ARBA" id="ARBA00023136"/>
    </source>
</evidence>
<feature type="chain" id="PRO_5010888053" description="Sema domain-containing protein" evidence="8">
    <location>
        <begin position="20"/>
        <end position="806"/>
    </location>
</feature>
<protein>
    <recommendedName>
        <fullName evidence="9">Sema domain-containing protein</fullName>
    </recommendedName>
</protein>
<dbReference type="SUPFAM" id="SSF103575">
    <property type="entry name" value="Plexin repeat"/>
    <property type="match status" value="1"/>
</dbReference>
<dbReference type="EnsemblMetazoa" id="XM_011404834.2">
    <property type="protein sequence ID" value="XP_011403136.1"/>
    <property type="gene ID" value="LOC105312297"/>
</dbReference>
<dbReference type="GO" id="GO:0005886">
    <property type="term" value="C:plasma membrane"/>
    <property type="evidence" value="ECO:0007669"/>
    <property type="project" value="TreeGrafter"/>
</dbReference>
<dbReference type="InterPro" id="IPR001627">
    <property type="entry name" value="Semap_dom"/>
</dbReference>
<evidence type="ECO:0000313" key="11">
    <source>
        <dbReference type="Proteomes" id="UP000007879"/>
    </source>
</evidence>
<comment type="caution">
    <text evidence="5">Lacks conserved residue(s) required for the propagation of feature annotation.</text>
</comment>
<evidence type="ECO:0000256" key="6">
    <source>
        <dbReference type="SAM" id="MobiDB-lite"/>
    </source>
</evidence>
<dbReference type="PROSITE" id="PS51004">
    <property type="entry name" value="SEMA"/>
    <property type="match status" value="1"/>
</dbReference>
<evidence type="ECO:0000259" key="9">
    <source>
        <dbReference type="PROSITE" id="PS51004"/>
    </source>
</evidence>
<comment type="subcellular location">
    <subcellularLocation>
        <location evidence="1">Membrane</location>
    </subcellularLocation>
</comment>
<dbReference type="PANTHER" id="PTHR11036">
    <property type="entry name" value="SEMAPHORIN"/>
    <property type="match status" value="1"/>
</dbReference>
<dbReference type="InterPro" id="IPR027231">
    <property type="entry name" value="Semaphorin"/>
</dbReference>
<keyword evidence="2 7" id="KW-0472">Membrane</keyword>
<evidence type="ECO:0000256" key="8">
    <source>
        <dbReference type="SAM" id="SignalP"/>
    </source>
</evidence>
<evidence type="ECO:0000256" key="5">
    <source>
        <dbReference type="PROSITE-ProRule" id="PRU00352"/>
    </source>
</evidence>
<dbReference type="SUPFAM" id="SSF101912">
    <property type="entry name" value="Sema domain"/>
    <property type="match status" value="1"/>
</dbReference>
<dbReference type="FunCoup" id="A0A1X7V5N9">
    <property type="interactions" value="31"/>
</dbReference>
<feature type="compositionally biased region" description="Polar residues" evidence="6">
    <location>
        <begin position="683"/>
        <end position="695"/>
    </location>
</feature>
<feature type="signal peptide" evidence="8">
    <location>
        <begin position="1"/>
        <end position="19"/>
    </location>
</feature>
<evidence type="ECO:0000256" key="4">
    <source>
        <dbReference type="ARBA" id="ARBA00023180"/>
    </source>
</evidence>
<dbReference type="EnsemblMetazoa" id="Aqu2.1.35291_001">
    <property type="protein sequence ID" value="Aqu2.1.35291_001"/>
    <property type="gene ID" value="Aqu2.1.35291"/>
</dbReference>
<reference evidence="10" key="2">
    <citation type="submission" date="2017-05" db="UniProtKB">
        <authorList>
            <consortium name="EnsemblMetazoa"/>
        </authorList>
    </citation>
    <scope>IDENTIFICATION</scope>
</reference>
<dbReference type="Pfam" id="PF01437">
    <property type="entry name" value="PSI"/>
    <property type="match status" value="1"/>
</dbReference>
<dbReference type="STRING" id="400682.A0A1X7V5N9"/>
<reference evidence="11" key="1">
    <citation type="journal article" date="2010" name="Nature">
        <title>The Amphimedon queenslandica genome and the evolution of animal complexity.</title>
        <authorList>
            <person name="Srivastava M."/>
            <person name="Simakov O."/>
            <person name="Chapman J."/>
            <person name="Fahey B."/>
            <person name="Gauthier M.E."/>
            <person name="Mitros T."/>
            <person name="Richards G.S."/>
            <person name="Conaco C."/>
            <person name="Dacre M."/>
            <person name="Hellsten U."/>
            <person name="Larroux C."/>
            <person name="Putnam N.H."/>
            <person name="Stanke M."/>
            <person name="Adamska M."/>
            <person name="Darling A."/>
            <person name="Degnan S.M."/>
            <person name="Oakley T.H."/>
            <person name="Plachetzki D.C."/>
            <person name="Zhai Y."/>
            <person name="Adamski M."/>
            <person name="Calcino A."/>
            <person name="Cummins S.F."/>
            <person name="Goodstein D.M."/>
            <person name="Harris C."/>
            <person name="Jackson D.J."/>
            <person name="Leys S.P."/>
            <person name="Shu S."/>
            <person name="Woodcroft B.J."/>
            <person name="Vervoort M."/>
            <person name="Kosik K.S."/>
            <person name="Manning G."/>
            <person name="Degnan B.M."/>
            <person name="Rokhsar D.S."/>
        </authorList>
    </citation>
    <scope>NUCLEOTIDE SEQUENCE [LARGE SCALE GENOMIC DNA]</scope>
</reference>
<feature type="domain" description="Sema" evidence="9">
    <location>
        <begin position="14"/>
        <end position="500"/>
    </location>
</feature>
<dbReference type="KEGG" id="aqu:105312297"/>
<evidence type="ECO:0000256" key="3">
    <source>
        <dbReference type="ARBA" id="ARBA00023157"/>
    </source>
</evidence>
<evidence type="ECO:0000256" key="1">
    <source>
        <dbReference type="ARBA" id="ARBA00004370"/>
    </source>
</evidence>
<feature type="compositionally biased region" description="Polar residues" evidence="6">
    <location>
        <begin position="793"/>
        <end position="806"/>
    </location>
</feature>
<accession>A0A1X7V5N9</accession>
<proteinExistence type="predicted"/>
<dbReference type="OrthoDB" id="9988752at2759"/>
<keyword evidence="3" id="KW-1015">Disulfide bond</keyword>
<dbReference type="InterPro" id="IPR002165">
    <property type="entry name" value="Plexin_repeat"/>
</dbReference>
<dbReference type="InParanoid" id="A0A1X7V5N9"/>
<dbReference type="Proteomes" id="UP000007879">
    <property type="component" value="Unassembled WGS sequence"/>
</dbReference>
<dbReference type="OMA" id="MECLESR"/>
<keyword evidence="7" id="KW-0812">Transmembrane</keyword>
<sequence length="806" mass="87378">MKAALLLSSIFCLLVTASSSPNCRTVSYGRACTGLSVTQLSLAGQVLLVGGNNSIYSFDTSPRLEVKESFSIAPSSDRISQCKIDTVTLDSSTECGNVVRVLQQVSSAALSAAMLSNDSMETALNDSVMVCGTNAFYPKCTFHKIYNLSDWIEFETGNALIGFSPYSVTSKSIGLLGSNGRFYTGTNFGRFSTSFRISVALHPLRFNRSFDINTHSSSPIWFSISSTDFVSIYEIGDYIYVFLNEPAEEVDEGNSITYARVVRFCKSDPGFLIGNIPPVLFSTFQKVRITCSYSRHKSSPKFYYDRIISTYLNWQNDSTPSPTLYATFSSSINGPEGTAVCKFSFDPTVTGNINSLFDSDTQIKYYVTGSSTTLAEEMENAFVCPGKSGRQRSESESQRHQLLVGEVESSAILTRDGQTFTSIVVDMFKYNNSVYEAVYVGTKDGRIFTSVFSNGKLFKTLDDIKLSNESVIEMLLSISNETKIRRIYASTEGLVADVTHGNCSRYMTCMECLESRDLYCSWQNGSCINKLLSKAQEAMNPPSNTLDYCAPPNSASSTSISIVFVPSSSNIPSKTVRTITASTTVSTSSTRNAVSSTPIVTVTRTTLVTTTRIILVTTEPVTSTLHAPTVQPTIGSVGTTTMPSVGEMVGGVIGGLLVGFIIGSIICFVGLAVKRKLMKPEAVSTNETSNGGSTVTERRPRHRQGSVGHYTITVDLPGGGQEEIKVIEEEDTGNENLSPPSPSVVVIDSELEDDVITDLPIPGVSSNHKNKRGVSGRDRGRTESTRWLRASESEASTNGTESPQSP</sequence>
<dbReference type="InterPro" id="IPR036352">
    <property type="entry name" value="Semap_dom_sf"/>
</dbReference>
<dbReference type="SMART" id="SM00630">
    <property type="entry name" value="Sema"/>
    <property type="match status" value="1"/>
</dbReference>
<gene>
    <name evidence="10" type="primary">105312297</name>
</gene>
<keyword evidence="4" id="KW-0325">Glycoprotein</keyword>
<dbReference type="eggNOG" id="KOG3611">
    <property type="taxonomic scope" value="Eukaryota"/>
</dbReference>
<dbReference type="InterPro" id="IPR015943">
    <property type="entry name" value="WD40/YVTN_repeat-like_dom_sf"/>
</dbReference>